<name>A0AB34GR53_ESCRO</name>
<gene>
    <name evidence="2" type="ORF">J1605_009514</name>
</gene>
<reference evidence="2 3" key="1">
    <citation type="submission" date="2022-11" db="EMBL/GenBank/DDBJ databases">
        <title>Whole genome sequence of Eschrichtius robustus ER-17-0199.</title>
        <authorList>
            <person name="Bruniche-Olsen A."/>
            <person name="Black A.N."/>
            <person name="Fields C.J."/>
            <person name="Walden K."/>
            <person name="Dewoody J.A."/>
        </authorList>
    </citation>
    <scope>NUCLEOTIDE SEQUENCE [LARGE SCALE GENOMIC DNA]</scope>
    <source>
        <strain evidence="2">ER-17-0199</strain>
        <tissue evidence="2">Blubber</tissue>
    </source>
</reference>
<proteinExistence type="predicted"/>
<organism evidence="2 3">
    <name type="scientific">Eschrichtius robustus</name>
    <name type="common">California gray whale</name>
    <name type="synonym">Eschrichtius gibbosus</name>
    <dbReference type="NCBI Taxonomy" id="9764"/>
    <lineage>
        <taxon>Eukaryota</taxon>
        <taxon>Metazoa</taxon>
        <taxon>Chordata</taxon>
        <taxon>Craniata</taxon>
        <taxon>Vertebrata</taxon>
        <taxon>Euteleostomi</taxon>
        <taxon>Mammalia</taxon>
        <taxon>Eutheria</taxon>
        <taxon>Laurasiatheria</taxon>
        <taxon>Artiodactyla</taxon>
        <taxon>Whippomorpha</taxon>
        <taxon>Cetacea</taxon>
        <taxon>Mysticeti</taxon>
        <taxon>Eschrichtiidae</taxon>
        <taxon>Eschrichtius</taxon>
    </lineage>
</organism>
<dbReference type="AlphaFoldDB" id="A0AB34GR53"/>
<feature type="region of interest" description="Disordered" evidence="1">
    <location>
        <begin position="1"/>
        <end position="53"/>
    </location>
</feature>
<comment type="caution">
    <text evidence="2">The sequence shown here is derived from an EMBL/GenBank/DDBJ whole genome shotgun (WGS) entry which is preliminary data.</text>
</comment>
<dbReference type="Proteomes" id="UP001159641">
    <property type="component" value="Unassembled WGS sequence"/>
</dbReference>
<keyword evidence="3" id="KW-1185">Reference proteome</keyword>
<evidence type="ECO:0000256" key="1">
    <source>
        <dbReference type="SAM" id="MobiDB-lite"/>
    </source>
</evidence>
<dbReference type="EMBL" id="JAIQCJ010002089">
    <property type="protein sequence ID" value="KAJ8782906.1"/>
    <property type="molecule type" value="Genomic_DNA"/>
</dbReference>
<evidence type="ECO:0000313" key="3">
    <source>
        <dbReference type="Proteomes" id="UP001159641"/>
    </source>
</evidence>
<evidence type="ECO:0000313" key="2">
    <source>
        <dbReference type="EMBL" id="KAJ8782906.1"/>
    </source>
</evidence>
<accession>A0AB34GR53</accession>
<feature type="region of interest" description="Disordered" evidence="1">
    <location>
        <begin position="92"/>
        <end position="215"/>
    </location>
</feature>
<sequence length="215" mass="22196">MAVLAVVRPPDPHFPLEAAGSTQASGGQPSGKAARSDYNSQHAAGTDGSRECPETLAAAAPVRWRREWQACGRCVARGAAGRPERNDYCGTRVRERRRAGPEPRRAGTRLGAGAGAGGAAVEGRSEELPGDEGTGRRSRRWRPVGVAPRARPATPRSLPSGPGSSAPRCSGTWRGRRVPQRRGAGGSGGPPGRAGGRAPRQRGGGGACARKGFVV</sequence>
<feature type="compositionally biased region" description="Gly residues" evidence="1">
    <location>
        <begin position="183"/>
        <end position="195"/>
    </location>
</feature>
<feature type="compositionally biased region" description="Gly residues" evidence="1">
    <location>
        <begin position="110"/>
        <end position="120"/>
    </location>
</feature>
<protein>
    <submittedName>
        <fullName evidence="2">Uncharacterized protein</fullName>
    </submittedName>
</protein>